<organism evidence="1 2">
    <name type="scientific">Diabrotica balteata</name>
    <name type="common">Banded cucumber beetle</name>
    <dbReference type="NCBI Taxonomy" id="107213"/>
    <lineage>
        <taxon>Eukaryota</taxon>
        <taxon>Metazoa</taxon>
        <taxon>Ecdysozoa</taxon>
        <taxon>Arthropoda</taxon>
        <taxon>Hexapoda</taxon>
        <taxon>Insecta</taxon>
        <taxon>Pterygota</taxon>
        <taxon>Neoptera</taxon>
        <taxon>Endopterygota</taxon>
        <taxon>Coleoptera</taxon>
        <taxon>Polyphaga</taxon>
        <taxon>Cucujiformia</taxon>
        <taxon>Chrysomeloidea</taxon>
        <taxon>Chrysomelidae</taxon>
        <taxon>Galerucinae</taxon>
        <taxon>Diabroticina</taxon>
        <taxon>Diabroticites</taxon>
        <taxon>Diabrotica</taxon>
    </lineage>
</organism>
<accession>A0A9N9SU06</accession>
<reference evidence="1" key="1">
    <citation type="submission" date="2022-01" db="EMBL/GenBank/DDBJ databases">
        <authorList>
            <person name="King R."/>
        </authorList>
    </citation>
    <scope>NUCLEOTIDE SEQUENCE</scope>
</reference>
<dbReference type="EMBL" id="OU898278">
    <property type="protein sequence ID" value="CAG9832087.1"/>
    <property type="molecule type" value="Genomic_DNA"/>
</dbReference>
<keyword evidence="2" id="KW-1185">Reference proteome</keyword>
<dbReference type="OrthoDB" id="6793491at2759"/>
<proteinExistence type="predicted"/>
<dbReference type="Proteomes" id="UP001153709">
    <property type="component" value="Chromosome 3"/>
</dbReference>
<gene>
    <name evidence="1" type="ORF">DIABBA_LOCUS5620</name>
</gene>
<dbReference type="AlphaFoldDB" id="A0A9N9SU06"/>
<protein>
    <submittedName>
        <fullName evidence="1">Uncharacterized protein</fullName>
    </submittedName>
</protein>
<sequence length="80" mass="9228">MEIKQEASEETCKIKTENEACDESLDAFKIEIKEEPNTENAYDSFDYLDSNVFSVNTKVEQDEHKLTLFEGKKTTNEEGK</sequence>
<evidence type="ECO:0000313" key="1">
    <source>
        <dbReference type="EMBL" id="CAG9832087.1"/>
    </source>
</evidence>
<name>A0A9N9SU06_DIABA</name>
<evidence type="ECO:0000313" key="2">
    <source>
        <dbReference type="Proteomes" id="UP001153709"/>
    </source>
</evidence>